<protein>
    <submittedName>
        <fullName evidence="1">Uncharacterized protein</fullName>
    </submittedName>
</protein>
<dbReference type="Proteomes" id="UP000243499">
    <property type="component" value="Chromosome 6"/>
</dbReference>
<accession>A0A2S3I1I0</accession>
<proteinExistence type="predicted"/>
<dbReference type="EMBL" id="CM008051">
    <property type="protein sequence ID" value="PAN34476.1"/>
    <property type="molecule type" value="Genomic_DNA"/>
</dbReference>
<sequence>MESASDDLIKHMCKRSGVIIKDINYDEVKKLEWRLSAEKDWSKLFCDKLAQRMKEGRAMCFGYTNLVGDAKKICQKFKDVLPIGTIGEEDLLLGMDDVKVVYNGPRHPESRMEQLAFDLVSLVNKSADLEPMVRQMEKMGQGSSKRKIYRRV</sequence>
<gene>
    <name evidence="1" type="ORF">PAHAL_6G095800</name>
</gene>
<organism evidence="1">
    <name type="scientific">Panicum hallii</name>
    <dbReference type="NCBI Taxonomy" id="206008"/>
    <lineage>
        <taxon>Eukaryota</taxon>
        <taxon>Viridiplantae</taxon>
        <taxon>Streptophyta</taxon>
        <taxon>Embryophyta</taxon>
        <taxon>Tracheophyta</taxon>
        <taxon>Spermatophyta</taxon>
        <taxon>Magnoliopsida</taxon>
        <taxon>Liliopsida</taxon>
        <taxon>Poales</taxon>
        <taxon>Poaceae</taxon>
        <taxon>PACMAD clade</taxon>
        <taxon>Panicoideae</taxon>
        <taxon>Panicodae</taxon>
        <taxon>Paniceae</taxon>
        <taxon>Panicinae</taxon>
        <taxon>Panicum</taxon>
        <taxon>Panicum sect. Panicum</taxon>
    </lineage>
</organism>
<dbReference type="Gramene" id="PAN34476">
    <property type="protein sequence ID" value="PAN34476"/>
    <property type="gene ID" value="PAHAL_6G095800"/>
</dbReference>
<reference evidence="1" key="1">
    <citation type="submission" date="2018-04" db="EMBL/GenBank/DDBJ databases">
        <title>WGS assembly of Panicum hallii.</title>
        <authorList>
            <person name="Lovell J."/>
            <person name="Jenkins J."/>
            <person name="Lowry D."/>
            <person name="Mamidi S."/>
            <person name="Sreedasyam A."/>
            <person name="Weng X."/>
            <person name="Barry K."/>
            <person name="Bonette J."/>
            <person name="Campitelli B."/>
            <person name="Daum C."/>
            <person name="Gordon S."/>
            <person name="Gould B."/>
            <person name="Lipzen A."/>
            <person name="Macqueen A."/>
            <person name="Palacio-Mejia J."/>
            <person name="Plott C."/>
            <person name="Shakirov E."/>
            <person name="Shu S."/>
            <person name="Yoshinaga Y."/>
            <person name="Zane M."/>
            <person name="Rokhsar D."/>
            <person name="Grimwood J."/>
            <person name="Schmutz J."/>
            <person name="Juenger T."/>
        </authorList>
    </citation>
    <scope>NUCLEOTIDE SEQUENCE [LARGE SCALE GENOMIC DNA]</scope>
    <source>
        <strain evidence="1">FIL2</strain>
    </source>
</reference>
<evidence type="ECO:0000313" key="1">
    <source>
        <dbReference type="EMBL" id="PAN34476.1"/>
    </source>
</evidence>
<name>A0A2S3I1I0_9POAL</name>
<dbReference type="AlphaFoldDB" id="A0A2S3I1I0"/>